<feature type="domain" description="RING-type" evidence="3">
    <location>
        <begin position="170"/>
        <end position="211"/>
    </location>
</feature>
<dbReference type="SMART" id="SM00184">
    <property type="entry name" value="RING"/>
    <property type="match status" value="1"/>
</dbReference>
<keyword evidence="1" id="KW-0479">Metal-binding</keyword>
<dbReference type="SUPFAM" id="SSF57850">
    <property type="entry name" value="RING/U-box"/>
    <property type="match status" value="1"/>
</dbReference>
<name>A0A2N5TCG4_9BASI</name>
<evidence type="ECO:0000313" key="5">
    <source>
        <dbReference type="Proteomes" id="UP000235388"/>
    </source>
</evidence>
<dbReference type="InterPro" id="IPR013083">
    <property type="entry name" value="Znf_RING/FYVE/PHD"/>
</dbReference>
<dbReference type="GO" id="GO:0061630">
    <property type="term" value="F:ubiquitin protein ligase activity"/>
    <property type="evidence" value="ECO:0007669"/>
    <property type="project" value="TreeGrafter"/>
</dbReference>
<evidence type="ECO:0000259" key="3">
    <source>
        <dbReference type="PROSITE" id="PS50089"/>
    </source>
</evidence>
<protein>
    <recommendedName>
        <fullName evidence="3">RING-type domain-containing protein</fullName>
    </recommendedName>
</protein>
<dbReference type="EMBL" id="PGCJ01000729">
    <property type="protein sequence ID" value="PLW23205.1"/>
    <property type="molecule type" value="Genomic_DNA"/>
</dbReference>
<dbReference type="PANTHER" id="PTHR22765">
    <property type="entry name" value="RING FINGER AND PROTEASE ASSOCIATED DOMAIN-CONTAINING"/>
    <property type="match status" value="1"/>
</dbReference>
<gene>
    <name evidence="4" type="ORF">PCANC_27750</name>
</gene>
<proteinExistence type="predicted"/>
<dbReference type="InterPro" id="IPR051826">
    <property type="entry name" value="E3_ubiquitin-ligase_domain"/>
</dbReference>
<dbReference type="Pfam" id="PF13639">
    <property type="entry name" value="zf-RING_2"/>
    <property type="match status" value="1"/>
</dbReference>
<dbReference type="GO" id="GO:0006511">
    <property type="term" value="P:ubiquitin-dependent protein catabolic process"/>
    <property type="evidence" value="ECO:0007669"/>
    <property type="project" value="TreeGrafter"/>
</dbReference>
<organism evidence="4 5">
    <name type="scientific">Puccinia coronata f. sp. avenae</name>
    <dbReference type="NCBI Taxonomy" id="200324"/>
    <lineage>
        <taxon>Eukaryota</taxon>
        <taxon>Fungi</taxon>
        <taxon>Dikarya</taxon>
        <taxon>Basidiomycota</taxon>
        <taxon>Pucciniomycotina</taxon>
        <taxon>Pucciniomycetes</taxon>
        <taxon>Pucciniales</taxon>
        <taxon>Pucciniaceae</taxon>
        <taxon>Puccinia</taxon>
    </lineage>
</organism>
<dbReference type="AlphaFoldDB" id="A0A2N5TCG4"/>
<dbReference type="GO" id="GO:0008270">
    <property type="term" value="F:zinc ion binding"/>
    <property type="evidence" value="ECO:0007669"/>
    <property type="project" value="UniProtKB-KW"/>
</dbReference>
<reference evidence="4 5" key="1">
    <citation type="submission" date="2017-11" db="EMBL/GenBank/DDBJ databases">
        <title>De novo assembly and phasing of dikaryotic genomes from two isolates of Puccinia coronata f. sp. avenae, the causal agent of oat crown rust.</title>
        <authorList>
            <person name="Miller M.E."/>
            <person name="Zhang Y."/>
            <person name="Omidvar V."/>
            <person name="Sperschneider J."/>
            <person name="Schwessinger B."/>
            <person name="Raley C."/>
            <person name="Palmer J.M."/>
            <person name="Garnica D."/>
            <person name="Upadhyaya N."/>
            <person name="Rathjen J."/>
            <person name="Taylor J.M."/>
            <person name="Park R.F."/>
            <person name="Dodds P.N."/>
            <person name="Hirsch C.D."/>
            <person name="Kianian S.F."/>
            <person name="Figueroa M."/>
        </authorList>
    </citation>
    <scope>NUCLEOTIDE SEQUENCE [LARGE SCALE GENOMIC DNA]</scope>
    <source>
        <strain evidence="4">12NC29</strain>
    </source>
</reference>
<evidence type="ECO:0000256" key="1">
    <source>
        <dbReference type="PROSITE-ProRule" id="PRU00175"/>
    </source>
</evidence>
<keyword evidence="1" id="KW-0862">Zinc</keyword>
<dbReference type="PANTHER" id="PTHR22765:SF434">
    <property type="entry name" value="GB|AAD18119.1-RELATED"/>
    <property type="match status" value="1"/>
</dbReference>
<comment type="caution">
    <text evidence="4">The sequence shown here is derived from an EMBL/GenBank/DDBJ whole genome shotgun (WGS) entry which is preliminary data.</text>
</comment>
<keyword evidence="1" id="KW-0863">Zinc-finger</keyword>
<feature type="region of interest" description="Disordered" evidence="2">
    <location>
        <begin position="123"/>
        <end position="152"/>
    </location>
</feature>
<dbReference type="PROSITE" id="PS50089">
    <property type="entry name" value="ZF_RING_2"/>
    <property type="match status" value="1"/>
</dbReference>
<evidence type="ECO:0000313" key="4">
    <source>
        <dbReference type="EMBL" id="PLW23205.1"/>
    </source>
</evidence>
<evidence type="ECO:0000256" key="2">
    <source>
        <dbReference type="SAM" id="MobiDB-lite"/>
    </source>
</evidence>
<sequence>MNIVPTASITLGKNELKNRHPFEAVTHFSHLPLLPMGFTFFQRSPMIYITPLVWRVFVLVQVARLITAIPVEGVTGPLSKSLIERLREKFNPLKVQLRGFWTAPNSRPGRLNNRAQNDAAQYLTSPSEPSHQHSIDSESGMPAPGIGNTCSRPIQNVEHNHAKDEQEEICIICLEKFEESQDIEPFKPCQHQFHKYCLQPWTAEHWTCPICVKEDQNLDSFLLVRLSDLKSRFLWHHIGLSNLVKEVASPPEAEHHLRLTELYQSDLPPEDQLICLEKLVWHHEDWIDFWIQVAFYPKAELADSKELAWRHQHLLSRWELLDLRPEAGFASMKQLASRHQDFLSHLERPARIRRLAQLSDAHKMWLEQLETYYLRVRDLSSTAGRAVWNGELENPGIDTTDLHELHESI</sequence>
<dbReference type="OrthoDB" id="8062037at2759"/>
<keyword evidence="5" id="KW-1185">Reference proteome</keyword>
<dbReference type="Gene3D" id="3.30.40.10">
    <property type="entry name" value="Zinc/RING finger domain, C3HC4 (zinc finger)"/>
    <property type="match status" value="1"/>
</dbReference>
<dbReference type="Proteomes" id="UP000235388">
    <property type="component" value="Unassembled WGS sequence"/>
</dbReference>
<dbReference type="InterPro" id="IPR001841">
    <property type="entry name" value="Znf_RING"/>
</dbReference>
<accession>A0A2N5TCG4</accession>
<dbReference type="STRING" id="200324.A0A2N5TCG4"/>